<dbReference type="EMBL" id="CGIG01000001">
    <property type="protein sequence ID" value="CPR17856.1"/>
    <property type="molecule type" value="Genomic_DNA"/>
</dbReference>
<keyword evidence="2" id="KW-1185">Reference proteome</keyword>
<organism evidence="1 2">
    <name type="scientific">Brenneria goodwinii</name>
    <dbReference type="NCBI Taxonomy" id="1109412"/>
    <lineage>
        <taxon>Bacteria</taxon>
        <taxon>Pseudomonadati</taxon>
        <taxon>Pseudomonadota</taxon>
        <taxon>Gammaproteobacteria</taxon>
        <taxon>Enterobacterales</taxon>
        <taxon>Pectobacteriaceae</taxon>
        <taxon>Brenneria</taxon>
    </lineage>
</organism>
<evidence type="ECO:0000313" key="1">
    <source>
        <dbReference type="EMBL" id="CPR17856.1"/>
    </source>
</evidence>
<dbReference type="AlphaFoldDB" id="A0A0G4JXF0"/>
<accession>A0A0G4JXF0</accession>
<evidence type="ECO:0000313" key="2">
    <source>
        <dbReference type="Proteomes" id="UP000044377"/>
    </source>
</evidence>
<protein>
    <submittedName>
        <fullName evidence="1">Uncharacterized protein</fullName>
    </submittedName>
</protein>
<sequence>MMSKFRRNMAFLFICNKIRFSLPWVPFMTDIVMNGIGRAMLIEV</sequence>
<gene>
    <name evidence="1" type="ORF">BN1221_02887</name>
</gene>
<dbReference type="STRING" id="1109412.BN1221_02887"/>
<reference evidence="2" key="1">
    <citation type="submission" date="2015-01" db="EMBL/GenBank/DDBJ databases">
        <authorList>
            <person name="Paterson Steve"/>
        </authorList>
    </citation>
    <scope>NUCLEOTIDE SEQUENCE [LARGE SCALE GENOMIC DNA]</scope>
    <source>
        <strain evidence="2">OBR1</strain>
    </source>
</reference>
<proteinExistence type="predicted"/>
<name>A0A0G4JXF0_9GAMM</name>
<dbReference type="Proteomes" id="UP000044377">
    <property type="component" value="Unassembled WGS sequence"/>
</dbReference>